<evidence type="ECO:0000313" key="4">
    <source>
        <dbReference type="Proteomes" id="UP000001399"/>
    </source>
</evidence>
<dbReference type="Pfam" id="PF09361">
    <property type="entry name" value="Phasin_2"/>
    <property type="match status" value="1"/>
</dbReference>
<keyword evidence="4" id="KW-1185">Reference proteome</keyword>
<evidence type="ECO:0000256" key="1">
    <source>
        <dbReference type="SAM" id="Coils"/>
    </source>
</evidence>
<protein>
    <submittedName>
        <fullName evidence="3">Phasin</fullName>
    </submittedName>
</protein>
<dbReference type="RefSeq" id="WP_013418572.1">
    <property type="nucleotide sequence ID" value="NC_014664.1"/>
</dbReference>
<dbReference type="KEGG" id="rva:Rvan_0892"/>
<proteinExistence type="predicted"/>
<reference evidence="4" key="1">
    <citation type="journal article" date="2011" name="J. Bacteriol.">
        <title>Genome sequences of eight morphologically diverse alphaproteobacteria.</title>
        <authorList>
            <consortium name="US DOE Joint Genome Institute"/>
            <person name="Brown P.J."/>
            <person name="Kysela D.T."/>
            <person name="Buechlein A."/>
            <person name="Hemmerich C."/>
            <person name="Brun Y.V."/>
        </authorList>
    </citation>
    <scope>NUCLEOTIDE SEQUENCE [LARGE SCALE GENOMIC DNA]</scope>
    <source>
        <strain evidence="4">ATCC 17100 / ATH 3.1.1 / DSM 162 / LMG 4299</strain>
    </source>
</reference>
<evidence type="ECO:0000313" key="3">
    <source>
        <dbReference type="EMBL" id="ADP70168.1"/>
    </source>
</evidence>
<name>E3I1U9_RHOVT</name>
<feature type="coiled-coil region" evidence="1">
    <location>
        <begin position="78"/>
        <end position="119"/>
    </location>
</feature>
<dbReference type="Proteomes" id="UP000001399">
    <property type="component" value="Chromosome"/>
</dbReference>
<gene>
    <name evidence="3" type="ordered locus">Rvan_0892</name>
</gene>
<organism evidence="3 4">
    <name type="scientific">Rhodomicrobium vannielii (strain ATCC 17100 / DSM 162 / LMG 4299 / NCIMB 10020 / ATH 3.1.1)</name>
    <dbReference type="NCBI Taxonomy" id="648757"/>
    <lineage>
        <taxon>Bacteria</taxon>
        <taxon>Pseudomonadati</taxon>
        <taxon>Pseudomonadota</taxon>
        <taxon>Alphaproteobacteria</taxon>
        <taxon>Hyphomicrobiales</taxon>
        <taxon>Hyphomicrobiaceae</taxon>
        <taxon>Rhodomicrobium</taxon>
    </lineage>
</organism>
<dbReference type="InterPro" id="IPR018968">
    <property type="entry name" value="Phasin"/>
</dbReference>
<keyword evidence="1" id="KW-0175">Coiled coil</keyword>
<dbReference type="OrthoDB" id="7856369at2"/>
<dbReference type="AlphaFoldDB" id="E3I1U9"/>
<dbReference type="HOGENOM" id="CLU_119062_1_1_5"/>
<feature type="domain" description="Phasin" evidence="2">
    <location>
        <begin position="30"/>
        <end position="120"/>
    </location>
</feature>
<dbReference type="eggNOG" id="COG5490">
    <property type="taxonomic scope" value="Bacteria"/>
</dbReference>
<dbReference type="STRING" id="648757.Rvan_0892"/>
<evidence type="ECO:0000259" key="2">
    <source>
        <dbReference type="Pfam" id="PF09361"/>
    </source>
</evidence>
<accession>E3I1U9</accession>
<sequence length="126" mass="14292">MNQPLDFEIPSSVRDLAAKSVEQTREAYNRFIEAARQANDVMLKSSDVFSTGAREINEKAVKFTEANLQAQFELAQRLVNAKDIKEAIEIQNQFARQQVEAYAQQAQELTRLVAQSAQKVNPTNQY</sequence>
<dbReference type="EMBL" id="CP002292">
    <property type="protein sequence ID" value="ADP70168.1"/>
    <property type="molecule type" value="Genomic_DNA"/>
</dbReference>